<sequence length="600" mass="68306">MMSRESSDSDLPIMENPILIKTIQNQFPPNHRSNITEQQAISSVHQKKIISISKINSQDEDDELEDTTALQVEDEKSQDHHINKIRLLQVNLGYTPLGSARLSVKKGSSINKPENKEEILKDRASMFRRQHTHNVNMHGTRGNSISEKPQTNNIAQSIDSTKKPQNFQVTNPNSQIQSEIQNKEELININTAKKDTKQVEQLENTLMLSIVEDEKQQFQQFKETFVPTGKLDLIKEKYKFSKKLPMYPPQAQSQLQTLKTHKLFGFQSKQGSNGGGSSRIGSESQRASIVSKAYDIQKEIQQNPSNNQAQNLRRKKSLLHPNSQIPQNRANTGSMIGSMKPQTGKNYKQTQYKPDNLGLKQLTLQASSLFNISIDKITNAAVQESPSHLSNMNVGLFTPKHNDHQNASLNTTQQIAQIVQSVQPSERSNFQYTPKFFKPNAANNGGQQTMNHSHNNSQTNFALMPSDFHQLMKQQSQDSQPYYEIFDGKNRQNSSFERLEKEILDTNNQYRSPVKEYKESPCAMNQRLKNKLSTPKSAMSGGMTNFSQNATNYQTLITNSQNQYEKFNMSNNKKESIIERLSTNNAINNHKITNMNHYPY</sequence>
<feature type="region of interest" description="Disordered" evidence="1">
    <location>
        <begin position="317"/>
        <end position="343"/>
    </location>
</feature>
<protein>
    <submittedName>
        <fullName evidence="2">Uncharacterized protein</fullName>
    </submittedName>
</protein>
<reference evidence="2 3" key="1">
    <citation type="submission" date="2014-06" db="EMBL/GenBank/DDBJ databases">
        <authorList>
            <person name="Swart Estienne"/>
        </authorList>
    </citation>
    <scope>NUCLEOTIDE SEQUENCE [LARGE SCALE GENOMIC DNA]</scope>
    <source>
        <strain evidence="2 3">130c</strain>
    </source>
</reference>
<feature type="compositionally biased region" description="Polar residues" evidence="1">
    <location>
        <begin position="320"/>
        <end position="343"/>
    </location>
</feature>
<evidence type="ECO:0000313" key="2">
    <source>
        <dbReference type="EMBL" id="CDW88822.1"/>
    </source>
</evidence>
<organism evidence="2 3">
    <name type="scientific">Stylonychia lemnae</name>
    <name type="common">Ciliate</name>
    <dbReference type="NCBI Taxonomy" id="5949"/>
    <lineage>
        <taxon>Eukaryota</taxon>
        <taxon>Sar</taxon>
        <taxon>Alveolata</taxon>
        <taxon>Ciliophora</taxon>
        <taxon>Intramacronucleata</taxon>
        <taxon>Spirotrichea</taxon>
        <taxon>Stichotrichia</taxon>
        <taxon>Sporadotrichida</taxon>
        <taxon>Oxytrichidae</taxon>
        <taxon>Stylonychinae</taxon>
        <taxon>Stylonychia</taxon>
    </lineage>
</organism>
<gene>
    <name evidence="2" type="primary">Contig5273.g5651</name>
    <name evidence="2" type="ORF">STYLEM_17947</name>
</gene>
<evidence type="ECO:0000256" key="1">
    <source>
        <dbReference type="SAM" id="MobiDB-lite"/>
    </source>
</evidence>
<proteinExistence type="predicted"/>
<dbReference type="InParanoid" id="A0A078B685"/>
<evidence type="ECO:0000313" key="3">
    <source>
        <dbReference type="Proteomes" id="UP000039865"/>
    </source>
</evidence>
<dbReference type="Proteomes" id="UP000039865">
    <property type="component" value="Unassembled WGS sequence"/>
</dbReference>
<accession>A0A078B685</accession>
<keyword evidence="3" id="KW-1185">Reference proteome</keyword>
<name>A0A078B685_STYLE</name>
<dbReference type="EMBL" id="CCKQ01016927">
    <property type="protein sequence ID" value="CDW88822.1"/>
    <property type="molecule type" value="Genomic_DNA"/>
</dbReference>
<dbReference type="AlphaFoldDB" id="A0A078B685"/>